<feature type="non-terminal residue" evidence="2">
    <location>
        <position position="985"/>
    </location>
</feature>
<feature type="compositionally biased region" description="Pro residues" evidence="1">
    <location>
        <begin position="830"/>
        <end position="847"/>
    </location>
</feature>
<keyword evidence="3" id="KW-1185">Reference proteome</keyword>
<feature type="compositionally biased region" description="Basic and acidic residues" evidence="1">
    <location>
        <begin position="109"/>
        <end position="120"/>
    </location>
</feature>
<feature type="compositionally biased region" description="Basic and acidic residues" evidence="1">
    <location>
        <begin position="291"/>
        <end position="302"/>
    </location>
</feature>
<accession>A0A0C3KLD4</accession>
<dbReference type="HOGENOM" id="CLU_302803_0_0_1"/>
<name>A0A0C3KLD4_9AGAM</name>
<gene>
    <name evidence="2" type="ORF">M407DRAFT_10055</name>
</gene>
<evidence type="ECO:0000256" key="1">
    <source>
        <dbReference type="SAM" id="MobiDB-lite"/>
    </source>
</evidence>
<feature type="region of interest" description="Disordered" evidence="1">
    <location>
        <begin position="286"/>
        <end position="310"/>
    </location>
</feature>
<dbReference type="Proteomes" id="UP000054248">
    <property type="component" value="Unassembled WGS sequence"/>
</dbReference>
<organism evidence="2 3">
    <name type="scientific">Tulasnella calospora MUT 4182</name>
    <dbReference type="NCBI Taxonomy" id="1051891"/>
    <lineage>
        <taxon>Eukaryota</taxon>
        <taxon>Fungi</taxon>
        <taxon>Dikarya</taxon>
        <taxon>Basidiomycota</taxon>
        <taxon>Agaricomycotina</taxon>
        <taxon>Agaricomycetes</taxon>
        <taxon>Cantharellales</taxon>
        <taxon>Tulasnellaceae</taxon>
        <taxon>Tulasnella</taxon>
    </lineage>
</organism>
<reference evidence="3" key="2">
    <citation type="submission" date="2015-01" db="EMBL/GenBank/DDBJ databases">
        <title>Evolutionary Origins and Diversification of the Mycorrhizal Mutualists.</title>
        <authorList>
            <consortium name="DOE Joint Genome Institute"/>
            <consortium name="Mycorrhizal Genomics Consortium"/>
            <person name="Kohler A."/>
            <person name="Kuo A."/>
            <person name="Nagy L.G."/>
            <person name="Floudas D."/>
            <person name="Copeland A."/>
            <person name="Barry K.W."/>
            <person name="Cichocki N."/>
            <person name="Veneault-Fourrey C."/>
            <person name="LaButti K."/>
            <person name="Lindquist E.A."/>
            <person name="Lipzen A."/>
            <person name="Lundell T."/>
            <person name="Morin E."/>
            <person name="Murat C."/>
            <person name="Riley R."/>
            <person name="Ohm R."/>
            <person name="Sun H."/>
            <person name="Tunlid A."/>
            <person name="Henrissat B."/>
            <person name="Grigoriev I.V."/>
            <person name="Hibbett D.S."/>
            <person name="Martin F."/>
        </authorList>
    </citation>
    <scope>NUCLEOTIDE SEQUENCE [LARGE SCALE GENOMIC DNA]</scope>
    <source>
        <strain evidence="3">MUT 4182</strain>
    </source>
</reference>
<feature type="compositionally biased region" description="Polar residues" evidence="1">
    <location>
        <begin position="817"/>
        <end position="828"/>
    </location>
</feature>
<feature type="compositionally biased region" description="Pro residues" evidence="1">
    <location>
        <begin position="411"/>
        <end position="420"/>
    </location>
</feature>
<evidence type="ECO:0000313" key="2">
    <source>
        <dbReference type="EMBL" id="KIO22213.1"/>
    </source>
</evidence>
<dbReference type="AlphaFoldDB" id="A0A0C3KLD4"/>
<feature type="compositionally biased region" description="Polar residues" evidence="1">
    <location>
        <begin position="334"/>
        <end position="346"/>
    </location>
</feature>
<feature type="compositionally biased region" description="Pro residues" evidence="1">
    <location>
        <begin position="377"/>
        <end position="387"/>
    </location>
</feature>
<dbReference type="OrthoDB" id="10469847at2759"/>
<protein>
    <submittedName>
        <fullName evidence="2">Uncharacterized protein</fullName>
    </submittedName>
</protein>
<dbReference type="PANTHER" id="PTHR48125:SF12">
    <property type="entry name" value="AT HOOK TRANSCRIPTION FACTOR FAMILY-RELATED"/>
    <property type="match status" value="1"/>
</dbReference>
<feature type="region of interest" description="Disordered" evidence="1">
    <location>
        <begin position="105"/>
        <end position="142"/>
    </location>
</feature>
<sequence length="985" mass="107529">MSPMAYIAQTGHLLGPCNLLTCTWQGACVTFLPQATLGALPAKSLFQRTAAATFPSTASASIPATMPAPIPSTSSVPPLPLCPPNMTASKSGLKDVLKSFNEATAQRAARRDDGNPRHENTNAANDKKRKASATLNEGRGTDSKLSEVSLALKIALSPSSTPSQINERIRTLFTTVFDNPILFIPPLGSDSTTVTPSPWCLLLGEAAPHLGEKVKILRPTIRKQLVTMDDIDMSMTSLTQYRMEGGGSGWKHLFWIALAPEHPDVVLPSLGEAEFGFTYLPQYSGDEDAKEDCHTEDDKAAESDEDLGGDLEYRGRRSQQENWGSGIFTLVEQISASPPRKSSQVKKPTIPDQRIESDEDDVDPAHHGPPAAADPTPSGPEAPPPRKPSTRQPSRSPPQPHFVNTTSHSPSPGPTPPPPMRDAMCKSSPDSRPTWPVKPVERQTSPGPLSPPRNQKAPIQEQDDASPLRLNWEEILAGVWYDLACLWQDIWNICNPMDETVVNYFPLNRLVDKSGWGSALRAAEDFDTLRLLLQPKIHPIPRDTVLSFAKQLIDFGVHSLYPTLHLLAFGNSSLCFGPYGLHTIIKSTSKLLWAFHAAMPYQTLSILQLSGIIKRLQAAVSTFRSTFPHSQWDPFPFRGLQVMLNNHLLMHHLPLVRYFSPSAYTRGRLTSWSWNKGKSTRGPPVIDSSNLPSPEVLRQTIITYYGTLDDATAFPSQLITAGSEGLETLFSRVVHPFLDARVTLSADELLSEPCGPYEVMWDILGTLCETLATRLEFEIAKAAAYAAKASTEHPPSPATSVYVVSSNDPSPLKSRLQKQTVSINSDSELTPPPQAQPTPPPPPPPPVRGIQNPELKAKGHQKASTAKGAGCGKQRAEGLELEPEPKPPMAGLVRPHTLLSLITIPTTQLTNPKARNRVGTGLRKKLQPHPTINKLDHQLFMPNPAPTQDLLIQKVDCGQSSTLWLLSATGMSCVIEFLNGFPTQH</sequence>
<dbReference type="PANTHER" id="PTHR48125">
    <property type="entry name" value="LP07818P1"/>
    <property type="match status" value="1"/>
</dbReference>
<reference evidence="2 3" key="1">
    <citation type="submission" date="2014-04" db="EMBL/GenBank/DDBJ databases">
        <authorList>
            <consortium name="DOE Joint Genome Institute"/>
            <person name="Kuo A."/>
            <person name="Girlanda M."/>
            <person name="Perotto S."/>
            <person name="Kohler A."/>
            <person name="Nagy L.G."/>
            <person name="Floudas D."/>
            <person name="Copeland A."/>
            <person name="Barry K.W."/>
            <person name="Cichocki N."/>
            <person name="Veneault-Fourrey C."/>
            <person name="LaButti K."/>
            <person name="Lindquist E.A."/>
            <person name="Lipzen A."/>
            <person name="Lundell T."/>
            <person name="Morin E."/>
            <person name="Murat C."/>
            <person name="Sun H."/>
            <person name="Tunlid A."/>
            <person name="Henrissat B."/>
            <person name="Grigoriev I.V."/>
            <person name="Hibbett D.S."/>
            <person name="Martin F."/>
            <person name="Nordberg H.P."/>
            <person name="Cantor M.N."/>
            <person name="Hua S.X."/>
        </authorList>
    </citation>
    <scope>NUCLEOTIDE SEQUENCE [LARGE SCALE GENOMIC DNA]</scope>
    <source>
        <strain evidence="2 3">MUT 4182</strain>
    </source>
</reference>
<feature type="compositionally biased region" description="Polar residues" evidence="1">
    <location>
        <begin position="798"/>
        <end position="809"/>
    </location>
</feature>
<feature type="region of interest" description="Disordered" evidence="1">
    <location>
        <begin position="334"/>
        <end position="465"/>
    </location>
</feature>
<evidence type="ECO:0000313" key="3">
    <source>
        <dbReference type="Proteomes" id="UP000054248"/>
    </source>
</evidence>
<proteinExistence type="predicted"/>
<feature type="region of interest" description="Disordered" evidence="1">
    <location>
        <begin position="790"/>
        <end position="890"/>
    </location>
</feature>
<dbReference type="EMBL" id="KN823116">
    <property type="protein sequence ID" value="KIO22213.1"/>
    <property type="molecule type" value="Genomic_DNA"/>
</dbReference>